<gene>
    <name evidence="2" type="ORF">HMPREF1316_2047</name>
</gene>
<accession>U2V570</accession>
<feature type="transmembrane region" description="Helical" evidence="1">
    <location>
        <begin position="39"/>
        <end position="59"/>
    </location>
</feature>
<organism evidence="2 3">
    <name type="scientific">Olsenella profusa F0195</name>
    <dbReference type="NCBI Taxonomy" id="1125712"/>
    <lineage>
        <taxon>Bacteria</taxon>
        <taxon>Bacillati</taxon>
        <taxon>Actinomycetota</taxon>
        <taxon>Coriobacteriia</taxon>
        <taxon>Coriobacteriales</taxon>
        <taxon>Atopobiaceae</taxon>
        <taxon>Olsenella</taxon>
    </lineage>
</organism>
<evidence type="ECO:0000256" key="1">
    <source>
        <dbReference type="SAM" id="Phobius"/>
    </source>
</evidence>
<name>U2V570_9ACTN</name>
<dbReference type="Proteomes" id="UP000016638">
    <property type="component" value="Unassembled WGS sequence"/>
</dbReference>
<proteinExistence type="predicted"/>
<dbReference type="PATRIC" id="fig|1125712.3.peg.250"/>
<comment type="caution">
    <text evidence="2">The sequence shown here is derived from an EMBL/GenBank/DDBJ whole genome shotgun (WGS) entry which is preliminary data.</text>
</comment>
<sequence length="74" mass="7367">MDDRGDLPPGLIVGLAVVDAVPVLLFCGSPLALVGHVGSVAFVLGAVLVAVGGVGKVAWKFATACARENVPLLS</sequence>
<reference evidence="2 3" key="1">
    <citation type="submission" date="2013-08" db="EMBL/GenBank/DDBJ databases">
        <authorList>
            <person name="Durkin A.S."/>
            <person name="Haft D.R."/>
            <person name="McCorrison J."/>
            <person name="Torralba M."/>
            <person name="Gillis M."/>
            <person name="Haft D.H."/>
            <person name="Methe B."/>
            <person name="Sutton G."/>
            <person name="Nelson K.E."/>
        </authorList>
    </citation>
    <scope>NUCLEOTIDE SEQUENCE [LARGE SCALE GENOMIC DNA]</scope>
    <source>
        <strain evidence="2 3">F0195</strain>
    </source>
</reference>
<evidence type="ECO:0000313" key="2">
    <source>
        <dbReference type="EMBL" id="ERL10507.1"/>
    </source>
</evidence>
<dbReference type="RefSeq" id="WP_021725092.1">
    <property type="nucleotide sequence ID" value="NZ_AWEZ01000008.1"/>
</dbReference>
<dbReference type="EMBL" id="AWEZ01000008">
    <property type="protein sequence ID" value="ERL10507.1"/>
    <property type="molecule type" value="Genomic_DNA"/>
</dbReference>
<keyword evidence="1" id="KW-0472">Membrane</keyword>
<protein>
    <submittedName>
        <fullName evidence="2">Uncharacterized protein</fullName>
    </submittedName>
</protein>
<keyword evidence="1" id="KW-1133">Transmembrane helix</keyword>
<evidence type="ECO:0000313" key="3">
    <source>
        <dbReference type="Proteomes" id="UP000016638"/>
    </source>
</evidence>
<dbReference type="AlphaFoldDB" id="U2V570"/>
<keyword evidence="3" id="KW-1185">Reference proteome</keyword>
<keyword evidence="1" id="KW-0812">Transmembrane</keyword>
<feature type="transmembrane region" description="Helical" evidence="1">
    <location>
        <begin position="12"/>
        <end position="33"/>
    </location>
</feature>